<evidence type="ECO:0000256" key="7">
    <source>
        <dbReference type="ARBA" id="ARBA00023004"/>
    </source>
</evidence>
<accession>A0ABS8D5Z8</accession>
<evidence type="ECO:0000256" key="9">
    <source>
        <dbReference type="SAM" id="SignalP"/>
    </source>
</evidence>
<dbReference type="PIRSF" id="PIRSF000005">
    <property type="entry name" value="Cytochrome_c4"/>
    <property type="match status" value="1"/>
</dbReference>
<dbReference type="Gene3D" id="1.10.760.10">
    <property type="entry name" value="Cytochrome c-like domain"/>
    <property type="match status" value="2"/>
</dbReference>
<gene>
    <name evidence="11" type="ORF">LIN78_07725</name>
</gene>
<dbReference type="Pfam" id="PF00034">
    <property type="entry name" value="Cytochrom_C"/>
    <property type="match status" value="2"/>
</dbReference>
<keyword evidence="3 8" id="KW-0349">Heme</keyword>
<feature type="signal peptide" evidence="9">
    <location>
        <begin position="1"/>
        <end position="21"/>
    </location>
</feature>
<dbReference type="SUPFAM" id="SSF46626">
    <property type="entry name" value="Cytochrome c"/>
    <property type="match status" value="2"/>
</dbReference>
<dbReference type="PANTHER" id="PTHR33751">
    <property type="entry name" value="CBB3-TYPE CYTOCHROME C OXIDASE SUBUNIT FIXP"/>
    <property type="match status" value="1"/>
</dbReference>
<sequence length="215" mass="22643">MKRTRIVAALIATVIAPFALAGEPVKGDPSKGQQIASTVCAACHAADGNSAVPANPKLAGQHAEYIEKQLKQFKAPMDPKKPEDWRGGANPMRGIVTALSDTDIANVAAYYSMQKPKPGKGQGKDVAAAGERIYRGGIAAKGVPACMACHGPSGAGIPVQYPRLAGQHSDYIVAQLNAFRSGQRANDVNKMMRTAASRMSDTEIKQVAEYIAGLR</sequence>
<dbReference type="Proteomes" id="UP001165395">
    <property type="component" value="Unassembled WGS sequence"/>
</dbReference>
<keyword evidence="2" id="KW-0813">Transport</keyword>
<evidence type="ECO:0000256" key="2">
    <source>
        <dbReference type="ARBA" id="ARBA00022448"/>
    </source>
</evidence>
<dbReference type="InterPro" id="IPR036909">
    <property type="entry name" value="Cyt_c-like_dom_sf"/>
</dbReference>
<evidence type="ECO:0000313" key="11">
    <source>
        <dbReference type="EMBL" id="MCB6183433.1"/>
    </source>
</evidence>
<dbReference type="PROSITE" id="PS51007">
    <property type="entry name" value="CYTC"/>
    <property type="match status" value="2"/>
</dbReference>
<dbReference type="InterPro" id="IPR050597">
    <property type="entry name" value="Cytochrome_c_Oxidase_Subunit"/>
</dbReference>
<keyword evidence="7 8" id="KW-0408">Iron</keyword>
<evidence type="ECO:0000256" key="4">
    <source>
        <dbReference type="ARBA" id="ARBA00022723"/>
    </source>
</evidence>
<evidence type="ECO:0000313" key="12">
    <source>
        <dbReference type="Proteomes" id="UP001165395"/>
    </source>
</evidence>
<keyword evidence="6" id="KW-0249">Electron transport</keyword>
<evidence type="ECO:0000256" key="6">
    <source>
        <dbReference type="ARBA" id="ARBA00022982"/>
    </source>
</evidence>
<evidence type="ECO:0000259" key="10">
    <source>
        <dbReference type="PROSITE" id="PS51007"/>
    </source>
</evidence>
<name>A0ABS8D5Z8_9NEIS</name>
<feature type="domain" description="Cytochrome c" evidence="10">
    <location>
        <begin position="125"/>
        <end position="215"/>
    </location>
</feature>
<proteinExistence type="predicted"/>
<dbReference type="PANTHER" id="PTHR33751:SF9">
    <property type="entry name" value="CYTOCHROME C4"/>
    <property type="match status" value="1"/>
</dbReference>
<feature type="domain" description="Cytochrome c" evidence="10">
    <location>
        <begin position="27"/>
        <end position="115"/>
    </location>
</feature>
<reference evidence="11" key="1">
    <citation type="submission" date="2021-10" db="EMBL/GenBank/DDBJ databases">
        <title>The complete genome sequence of Leeia sp. TBRC 13508.</title>
        <authorList>
            <person name="Charoenyingcharoen P."/>
            <person name="Yukphan P."/>
        </authorList>
    </citation>
    <scope>NUCLEOTIDE SEQUENCE</scope>
    <source>
        <strain evidence="11">TBRC 13508</strain>
    </source>
</reference>
<organism evidence="11 12">
    <name type="scientific">Leeia speluncae</name>
    <dbReference type="NCBI Taxonomy" id="2884804"/>
    <lineage>
        <taxon>Bacteria</taxon>
        <taxon>Pseudomonadati</taxon>
        <taxon>Pseudomonadota</taxon>
        <taxon>Betaproteobacteria</taxon>
        <taxon>Neisseriales</taxon>
        <taxon>Leeiaceae</taxon>
        <taxon>Leeia</taxon>
    </lineage>
</organism>
<dbReference type="RefSeq" id="WP_227180192.1">
    <property type="nucleotide sequence ID" value="NZ_JAJBZT010000003.1"/>
</dbReference>
<dbReference type="EMBL" id="JAJBZT010000003">
    <property type="protein sequence ID" value="MCB6183433.1"/>
    <property type="molecule type" value="Genomic_DNA"/>
</dbReference>
<evidence type="ECO:0000256" key="8">
    <source>
        <dbReference type="PROSITE-ProRule" id="PRU00433"/>
    </source>
</evidence>
<feature type="chain" id="PRO_5046387156" evidence="9">
    <location>
        <begin position="22"/>
        <end position="215"/>
    </location>
</feature>
<dbReference type="InterPro" id="IPR008168">
    <property type="entry name" value="Cyt_C_IC"/>
</dbReference>
<comment type="caution">
    <text evidence="11">The sequence shown here is derived from an EMBL/GenBank/DDBJ whole genome shotgun (WGS) entry which is preliminary data.</text>
</comment>
<protein>
    <submittedName>
        <fullName evidence="11">Cytochrome c4</fullName>
    </submittedName>
</protein>
<evidence type="ECO:0000256" key="3">
    <source>
        <dbReference type="ARBA" id="ARBA00022617"/>
    </source>
</evidence>
<keyword evidence="9" id="KW-0732">Signal</keyword>
<keyword evidence="5" id="KW-0574">Periplasm</keyword>
<dbReference type="PRINTS" id="PR00605">
    <property type="entry name" value="CYTCHROMECIC"/>
</dbReference>
<evidence type="ECO:0000256" key="5">
    <source>
        <dbReference type="ARBA" id="ARBA00022764"/>
    </source>
</evidence>
<keyword evidence="4 8" id="KW-0479">Metal-binding</keyword>
<evidence type="ECO:0000256" key="1">
    <source>
        <dbReference type="ARBA" id="ARBA00004418"/>
    </source>
</evidence>
<comment type="subcellular location">
    <subcellularLocation>
        <location evidence="1">Periplasm</location>
    </subcellularLocation>
</comment>
<keyword evidence="12" id="KW-1185">Reference proteome</keyword>
<dbReference type="InterPro" id="IPR024167">
    <property type="entry name" value="Cytochrome_c4-like"/>
</dbReference>
<dbReference type="InterPro" id="IPR009056">
    <property type="entry name" value="Cyt_c-like_dom"/>
</dbReference>